<evidence type="ECO:0000313" key="3">
    <source>
        <dbReference type="EMBL" id="QBZ64597.1"/>
    </source>
</evidence>
<keyword evidence="2" id="KW-1133">Transmembrane helix</keyword>
<accession>A0A4P7NQH8</accession>
<organism evidence="3 4">
    <name type="scientific">Pyricularia oryzae</name>
    <name type="common">Rice blast fungus</name>
    <name type="synonym">Magnaporthe oryzae</name>
    <dbReference type="NCBI Taxonomy" id="318829"/>
    <lineage>
        <taxon>Eukaryota</taxon>
        <taxon>Fungi</taxon>
        <taxon>Dikarya</taxon>
        <taxon>Ascomycota</taxon>
        <taxon>Pezizomycotina</taxon>
        <taxon>Sordariomycetes</taxon>
        <taxon>Sordariomycetidae</taxon>
        <taxon>Magnaporthales</taxon>
        <taxon>Pyriculariaceae</taxon>
        <taxon>Pyricularia</taxon>
    </lineage>
</organism>
<gene>
    <name evidence="3" type="ORF">PoMZ_06295</name>
</gene>
<evidence type="ECO:0000256" key="2">
    <source>
        <dbReference type="SAM" id="Phobius"/>
    </source>
</evidence>
<feature type="transmembrane region" description="Helical" evidence="2">
    <location>
        <begin position="24"/>
        <end position="44"/>
    </location>
</feature>
<feature type="region of interest" description="Disordered" evidence="1">
    <location>
        <begin position="188"/>
        <end position="249"/>
    </location>
</feature>
<feature type="compositionally biased region" description="Pro residues" evidence="1">
    <location>
        <begin position="239"/>
        <end position="249"/>
    </location>
</feature>
<feature type="transmembrane region" description="Helical" evidence="2">
    <location>
        <begin position="85"/>
        <end position="108"/>
    </location>
</feature>
<protein>
    <submittedName>
        <fullName evidence="3">Uncharacterized protein</fullName>
    </submittedName>
</protein>
<dbReference type="EMBL" id="CP034209">
    <property type="protein sequence ID" value="QBZ64597.1"/>
    <property type="molecule type" value="Genomic_DNA"/>
</dbReference>
<evidence type="ECO:0000256" key="1">
    <source>
        <dbReference type="SAM" id="MobiDB-lite"/>
    </source>
</evidence>
<reference evidence="3 4" key="1">
    <citation type="journal article" date="2019" name="Mol. Biol. Evol.">
        <title>Blast fungal genomes show frequent chromosomal changes, gene gains and losses, and effector gene turnover.</title>
        <authorList>
            <person name="Gomez Luciano L.B."/>
            <person name="Jason Tsai I."/>
            <person name="Chuma I."/>
            <person name="Tosa Y."/>
            <person name="Chen Y.H."/>
            <person name="Li J.Y."/>
            <person name="Li M.Y."/>
            <person name="Jade Lu M.Y."/>
            <person name="Nakayashiki H."/>
            <person name="Li W.H."/>
        </authorList>
    </citation>
    <scope>NUCLEOTIDE SEQUENCE [LARGE SCALE GENOMIC DNA]</scope>
    <source>
        <strain evidence="3">MZ5-1-6</strain>
    </source>
</reference>
<keyword evidence="2" id="KW-0812">Transmembrane</keyword>
<keyword evidence="2" id="KW-0472">Membrane</keyword>
<proteinExistence type="predicted"/>
<dbReference type="Proteomes" id="UP000294847">
    <property type="component" value="Chromosome 6"/>
</dbReference>
<dbReference type="AlphaFoldDB" id="A0A4P7NQH8"/>
<feature type="compositionally biased region" description="Low complexity" evidence="1">
    <location>
        <begin position="226"/>
        <end position="238"/>
    </location>
</feature>
<sequence>MHMRSLMSNGVPAGQPRWLTGTKIAMILLSLVIVGLSAFAITIIKTFGERRFAGPGSAALFIFTAVKTVVLYVSAIVVEKKVPHFFFRVLFVVSYGFSVFFWAATWVFGIRITRFWFAAADRFNDTSRFGDLGARLKKEGTVMAAVTAISFVVSVLTLVHMIFFVKACRREGPAGPYAQQAELGQVPYKMNSTQGPPMPPQQYPYYPEPVYGQQQHMYPPPPPGQQPIYTPPAGQYPGQYPPPPHQATK</sequence>
<evidence type="ECO:0000313" key="4">
    <source>
        <dbReference type="Proteomes" id="UP000294847"/>
    </source>
</evidence>
<feature type="transmembrane region" description="Helical" evidence="2">
    <location>
        <begin position="56"/>
        <end position="78"/>
    </location>
</feature>
<feature type="compositionally biased region" description="Low complexity" evidence="1">
    <location>
        <begin position="203"/>
        <end position="217"/>
    </location>
</feature>
<name>A0A4P7NQH8_PYROR</name>
<feature type="transmembrane region" description="Helical" evidence="2">
    <location>
        <begin position="142"/>
        <end position="165"/>
    </location>
</feature>